<dbReference type="InterPro" id="IPR023198">
    <property type="entry name" value="PGP-like_dom2"/>
</dbReference>
<dbReference type="Pfam" id="PF00702">
    <property type="entry name" value="Hydrolase"/>
    <property type="match status" value="1"/>
</dbReference>
<dbReference type="GeneID" id="94370244"/>
<gene>
    <name evidence="1" type="ORF">GCM10008088_25780</name>
</gene>
<keyword evidence="2" id="KW-1185">Reference proteome</keyword>
<dbReference type="SFLD" id="SFLDG01135">
    <property type="entry name" value="C1.5.6:_HAD__Beta-PGM__Phospha"/>
    <property type="match status" value="1"/>
</dbReference>
<sequence length="228" mass="26526">MKTNKVAHIFFDLDHTLWDFERNSALAFTEIFKKNDLQIDITTFLKTYIPINNFYWGKYRNNLVTKADLRYGRLNDTFTELAMQVSQEQIHNLSEDYIAHLPNNNYLFDDAQHTLEKLQQKYTLHVITNGFSEVQNLKLNNSKIDHYFRTITTSEEVGVKKPHPEIFEYALQKANAHPEQSVMIGDNIEADILGAEKFGMSSILFDGENVNDYSGKKVNQLKQLLEIL</sequence>
<proteinExistence type="predicted"/>
<dbReference type="RefSeq" id="WP_027885310.1">
    <property type="nucleotide sequence ID" value="NZ_BMWY01000008.1"/>
</dbReference>
<dbReference type="EMBL" id="BMWY01000008">
    <property type="protein sequence ID" value="GGZ63141.1"/>
    <property type="molecule type" value="Genomic_DNA"/>
</dbReference>
<dbReference type="PANTHER" id="PTHR47478:SF1">
    <property type="entry name" value="PYRIMIDINE 5'-NUCLEOTIDASE YJJG"/>
    <property type="match status" value="1"/>
</dbReference>
<dbReference type="Gene3D" id="3.40.50.1000">
    <property type="entry name" value="HAD superfamily/HAD-like"/>
    <property type="match status" value="1"/>
</dbReference>
<dbReference type="InterPro" id="IPR023214">
    <property type="entry name" value="HAD_sf"/>
</dbReference>
<reference evidence="2" key="1">
    <citation type="journal article" date="2019" name="Int. J. Syst. Evol. Microbiol.">
        <title>The Global Catalogue of Microorganisms (GCM) 10K type strain sequencing project: providing services to taxonomists for standard genome sequencing and annotation.</title>
        <authorList>
            <consortium name="The Broad Institute Genomics Platform"/>
            <consortium name="The Broad Institute Genome Sequencing Center for Infectious Disease"/>
            <person name="Wu L."/>
            <person name="Ma J."/>
        </authorList>
    </citation>
    <scope>NUCLEOTIDE SEQUENCE [LARGE SCALE GENOMIC DNA]</scope>
    <source>
        <strain evidence="2">KCTC 12708</strain>
    </source>
</reference>
<name>A0ABQ3C063_9FLAO</name>
<dbReference type="SFLD" id="SFLDS00003">
    <property type="entry name" value="Haloacid_Dehalogenase"/>
    <property type="match status" value="1"/>
</dbReference>
<dbReference type="SUPFAM" id="SSF56784">
    <property type="entry name" value="HAD-like"/>
    <property type="match status" value="1"/>
</dbReference>
<dbReference type="InterPro" id="IPR036412">
    <property type="entry name" value="HAD-like_sf"/>
</dbReference>
<dbReference type="InterPro" id="IPR011951">
    <property type="entry name" value="HAD-SF_hydro_IA_YjjG/PynA"/>
</dbReference>
<dbReference type="Gene3D" id="1.10.150.240">
    <property type="entry name" value="Putative phosphatase, domain 2"/>
    <property type="match status" value="1"/>
</dbReference>
<dbReference type="NCBIfam" id="TIGR02254">
    <property type="entry name" value="YjjG_YfnB"/>
    <property type="match status" value="1"/>
</dbReference>
<dbReference type="NCBIfam" id="TIGR01549">
    <property type="entry name" value="HAD-SF-IA-v1"/>
    <property type="match status" value="1"/>
</dbReference>
<dbReference type="InterPro" id="IPR006439">
    <property type="entry name" value="HAD-SF_hydro_IA"/>
</dbReference>
<dbReference type="CDD" id="cd04305">
    <property type="entry name" value="HAD_Neu5Ac-Pase_like"/>
    <property type="match status" value="1"/>
</dbReference>
<evidence type="ECO:0000313" key="2">
    <source>
        <dbReference type="Proteomes" id="UP000615593"/>
    </source>
</evidence>
<evidence type="ECO:0000313" key="1">
    <source>
        <dbReference type="EMBL" id="GGZ63141.1"/>
    </source>
</evidence>
<protein>
    <submittedName>
        <fullName evidence="1">Noncanonical pyrimidine nucleotidase, YjjG family protein</fullName>
    </submittedName>
</protein>
<comment type="caution">
    <text evidence="1">The sequence shown here is derived from an EMBL/GenBank/DDBJ whole genome shotgun (WGS) entry which is preliminary data.</text>
</comment>
<organism evidence="1 2">
    <name type="scientific">Mesonia mobilis</name>
    <dbReference type="NCBI Taxonomy" id="369791"/>
    <lineage>
        <taxon>Bacteria</taxon>
        <taxon>Pseudomonadati</taxon>
        <taxon>Bacteroidota</taxon>
        <taxon>Flavobacteriia</taxon>
        <taxon>Flavobacteriales</taxon>
        <taxon>Flavobacteriaceae</taxon>
        <taxon>Mesonia</taxon>
    </lineage>
</organism>
<dbReference type="NCBIfam" id="TIGR01509">
    <property type="entry name" value="HAD-SF-IA-v3"/>
    <property type="match status" value="1"/>
</dbReference>
<dbReference type="PRINTS" id="PR00413">
    <property type="entry name" value="HADHALOGNASE"/>
</dbReference>
<dbReference type="SFLD" id="SFLDG01129">
    <property type="entry name" value="C1.5:_HAD__Beta-PGM__Phosphata"/>
    <property type="match status" value="1"/>
</dbReference>
<accession>A0ABQ3C063</accession>
<dbReference type="Proteomes" id="UP000615593">
    <property type="component" value="Unassembled WGS sequence"/>
</dbReference>
<dbReference type="InterPro" id="IPR052550">
    <property type="entry name" value="Pyrimidine_5'-ntase_YjjG"/>
</dbReference>
<dbReference type="PANTHER" id="PTHR47478">
    <property type="match status" value="1"/>
</dbReference>